<dbReference type="GO" id="GO:0010494">
    <property type="term" value="C:cytoplasmic stress granule"/>
    <property type="evidence" value="ECO:0007669"/>
    <property type="project" value="TreeGrafter"/>
</dbReference>
<feature type="compositionally biased region" description="Polar residues" evidence="8">
    <location>
        <begin position="502"/>
        <end position="528"/>
    </location>
</feature>
<evidence type="ECO:0000256" key="1">
    <source>
        <dbReference type="ARBA" id="ARBA00004514"/>
    </source>
</evidence>
<sequence>MLLFVEQVTSKGTGLNPNAKVWQEIPPGNTDATQVTHGTESSWHETAATSGSHPEGNTELSDDMCKEYEVMYSSCEATRNTIGIEESTDGMILGPEDLSYQIYDVSGESNSAISTEDLKECLKKQLEFCFSRENLSKDLYLISQMDSDQFIPIWTVANMEEIKKLTTDPDLILEVLRSSPMVQVDEKGEKVRPSHKRCIVILREIPETTPIEEVKALFKNENCPKVISCEFAHNSNWYITFQSDTDAQQAFKYLREEVKTFQGKPIMAPFPNGSFVNGFNAPGSYKTNAAAVNMPRPFQKNRVKPHFRSSSGSEHSTEVSVSLGDGPLNRSGSRNFPTERHNPIVTGHQEQSYLPKETPAIQMEQNGDYGRGRRTLFRGRRRREDERVQRPQSSAEAKAPTPKFDLLASNFPPLPGSSSRTPGELVLESRMSDVVKGVYKEKDNEELRVSCPVPAEDDQTDCTSAPPLSMSTSPPGAAELPALSTTQQEKDPVEDSTVQKDVLNQTTIPVSSPSTAKPSRTSSASPCNSNINAAVAVALQEPRKLSYAEVCQKPPKEPSPVLVQPLRELRSNVVSPTKNEENGAPEKSIEKSHEKPEARASKEYSSFRGNTIPRGAAGKIREQRRQFGHRAIPQGVTRRNGKEQYVPPRSPK</sequence>
<dbReference type="AlphaFoldDB" id="A0A7N5JRC4"/>
<dbReference type="PROSITE" id="PS50961">
    <property type="entry name" value="HTH_LA"/>
    <property type="match status" value="1"/>
</dbReference>
<evidence type="ECO:0000256" key="2">
    <source>
        <dbReference type="ARBA" id="ARBA00022481"/>
    </source>
</evidence>
<dbReference type="InterPro" id="IPR045180">
    <property type="entry name" value="La_dom_prot"/>
</dbReference>
<keyword evidence="5 7" id="KW-0694">RNA-binding</keyword>
<feature type="compositionally biased region" description="Low complexity" evidence="8">
    <location>
        <begin position="309"/>
        <end position="322"/>
    </location>
</feature>
<evidence type="ECO:0000256" key="5">
    <source>
        <dbReference type="ARBA" id="ARBA00022884"/>
    </source>
</evidence>
<dbReference type="GeneTree" id="ENSGT00940000154409"/>
<evidence type="ECO:0000256" key="6">
    <source>
        <dbReference type="ARBA" id="ARBA00022990"/>
    </source>
</evidence>
<evidence type="ECO:0000256" key="3">
    <source>
        <dbReference type="ARBA" id="ARBA00022490"/>
    </source>
</evidence>
<feature type="domain" description="HTH La-type RNA-binding" evidence="9">
    <location>
        <begin position="112"/>
        <end position="201"/>
    </location>
</feature>
<dbReference type="FunFam" id="1.10.10.10:FF:000144">
    <property type="entry name" value="la-related protein 4 isoform X2"/>
    <property type="match status" value="1"/>
</dbReference>
<dbReference type="CDD" id="cd08035">
    <property type="entry name" value="LARP_4"/>
    <property type="match status" value="1"/>
</dbReference>
<dbReference type="Gene3D" id="1.10.10.10">
    <property type="entry name" value="Winged helix-like DNA-binding domain superfamily/Winged helix DNA-binding domain"/>
    <property type="match status" value="1"/>
</dbReference>
<dbReference type="InterPro" id="IPR035979">
    <property type="entry name" value="RBD_domain_sf"/>
</dbReference>
<feature type="region of interest" description="Disordered" evidence="8">
    <location>
        <begin position="451"/>
        <end position="528"/>
    </location>
</feature>
<feature type="compositionally biased region" description="Basic and acidic residues" evidence="8">
    <location>
        <begin position="587"/>
        <end position="602"/>
    </location>
</feature>
<feature type="region of interest" description="Disordered" evidence="8">
    <location>
        <begin position="569"/>
        <end position="652"/>
    </location>
</feature>
<dbReference type="SMART" id="SM00715">
    <property type="entry name" value="LA"/>
    <property type="match status" value="1"/>
</dbReference>
<evidence type="ECO:0000259" key="9">
    <source>
        <dbReference type="PROSITE" id="PS50961"/>
    </source>
</evidence>
<dbReference type="SUPFAM" id="SSF46785">
    <property type="entry name" value="Winged helix' DNA-binding domain"/>
    <property type="match status" value="1"/>
</dbReference>
<reference evidence="10" key="3">
    <citation type="submission" date="2025-09" db="UniProtKB">
        <authorList>
            <consortium name="Ensembl"/>
        </authorList>
    </citation>
    <scope>IDENTIFICATION</scope>
</reference>
<feature type="compositionally biased region" description="Polar residues" evidence="8">
    <location>
        <begin position="30"/>
        <end position="41"/>
    </location>
</feature>
<dbReference type="GO" id="GO:0003730">
    <property type="term" value="F:mRNA 3'-UTR binding"/>
    <property type="evidence" value="ECO:0007669"/>
    <property type="project" value="TreeGrafter"/>
</dbReference>
<reference evidence="10" key="2">
    <citation type="submission" date="2025-08" db="UniProtKB">
        <authorList>
            <consortium name="Ensembl"/>
        </authorList>
    </citation>
    <scope>IDENTIFICATION</scope>
</reference>
<gene>
    <name evidence="10" type="primary">LARP4</name>
</gene>
<keyword evidence="11" id="KW-1185">Reference proteome</keyword>
<feature type="region of interest" description="Disordered" evidence="8">
    <location>
        <begin position="301"/>
        <end position="342"/>
    </location>
</feature>
<organism evidence="10 11">
    <name type="scientific">Ailuropoda melanoleuca</name>
    <name type="common">Giant panda</name>
    <dbReference type="NCBI Taxonomy" id="9646"/>
    <lineage>
        <taxon>Eukaryota</taxon>
        <taxon>Metazoa</taxon>
        <taxon>Chordata</taxon>
        <taxon>Craniata</taxon>
        <taxon>Vertebrata</taxon>
        <taxon>Euteleostomi</taxon>
        <taxon>Mammalia</taxon>
        <taxon>Eutheria</taxon>
        <taxon>Laurasiatheria</taxon>
        <taxon>Carnivora</taxon>
        <taxon>Caniformia</taxon>
        <taxon>Ursidae</taxon>
        <taxon>Ailuropoda</taxon>
    </lineage>
</organism>
<accession>A0A7N5JRC4</accession>
<proteinExistence type="predicted"/>
<feature type="region of interest" description="Disordered" evidence="8">
    <location>
        <begin position="363"/>
        <end position="424"/>
    </location>
</feature>
<dbReference type="InterPro" id="IPR036388">
    <property type="entry name" value="WH-like_DNA-bd_sf"/>
</dbReference>
<keyword evidence="4" id="KW-0597">Phosphoprotein</keyword>
<reference evidence="10 11" key="1">
    <citation type="journal article" date="2010" name="Nature">
        <title>The sequence and de novo assembly of the giant panda genome.</title>
        <authorList>
            <person name="Li R."/>
            <person name="Fan W."/>
            <person name="Tian G."/>
            <person name="Zhu H."/>
            <person name="He L."/>
            <person name="Cai J."/>
            <person name="Huang Q."/>
            <person name="Cai Q."/>
            <person name="Li B."/>
            <person name="Bai Y."/>
            <person name="Zhang Z."/>
            <person name="Zhang Y."/>
            <person name="Wang W."/>
            <person name="Li J."/>
            <person name="Wei F."/>
            <person name="Li H."/>
            <person name="Jian M."/>
            <person name="Li J."/>
            <person name="Zhang Z."/>
            <person name="Nielsen R."/>
            <person name="Li D."/>
            <person name="Gu W."/>
            <person name="Yang Z."/>
            <person name="Xuan Z."/>
            <person name="Ryder O.A."/>
            <person name="Leung F.C."/>
            <person name="Zhou Y."/>
            <person name="Cao J."/>
            <person name="Sun X."/>
            <person name="Fu Y."/>
            <person name="Fang X."/>
            <person name="Guo X."/>
            <person name="Wang B."/>
            <person name="Hou R."/>
            <person name="Shen F."/>
            <person name="Mu B."/>
            <person name="Ni P."/>
            <person name="Lin R."/>
            <person name="Qian W."/>
            <person name="Wang G."/>
            <person name="Yu C."/>
            <person name="Nie W."/>
            <person name="Wang J."/>
            <person name="Wu Z."/>
            <person name="Liang H."/>
            <person name="Min J."/>
            <person name="Wu Q."/>
            <person name="Cheng S."/>
            <person name="Ruan J."/>
            <person name="Wang M."/>
            <person name="Shi Z."/>
            <person name="Wen M."/>
            <person name="Liu B."/>
            <person name="Ren X."/>
            <person name="Zheng H."/>
            <person name="Dong D."/>
            <person name="Cook K."/>
            <person name="Shan G."/>
            <person name="Zhang H."/>
            <person name="Kosiol C."/>
            <person name="Xie X."/>
            <person name="Lu Z."/>
            <person name="Zheng H."/>
            <person name="Li Y."/>
            <person name="Steiner C.C."/>
            <person name="Lam T.T."/>
            <person name="Lin S."/>
            <person name="Zhang Q."/>
            <person name="Li G."/>
            <person name="Tian J."/>
            <person name="Gong T."/>
            <person name="Liu H."/>
            <person name="Zhang D."/>
            <person name="Fang L."/>
            <person name="Ye C."/>
            <person name="Zhang J."/>
            <person name="Hu W."/>
            <person name="Xu A."/>
            <person name="Ren Y."/>
            <person name="Zhang G."/>
            <person name="Bruford M.W."/>
            <person name="Li Q."/>
            <person name="Ma L."/>
            <person name="Guo Y."/>
            <person name="An N."/>
            <person name="Hu Y."/>
            <person name="Zheng Y."/>
            <person name="Shi Y."/>
            <person name="Li Z."/>
            <person name="Liu Q."/>
            <person name="Chen Y."/>
            <person name="Zhao J."/>
            <person name="Qu N."/>
            <person name="Zhao S."/>
            <person name="Tian F."/>
            <person name="Wang X."/>
            <person name="Wang H."/>
            <person name="Xu L."/>
            <person name="Liu X."/>
            <person name="Vinar T."/>
            <person name="Wang Y."/>
            <person name="Lam T.W."/>
            <person name="Yiu S.M."/>
            <person name="Liu S."/>
            <person name="Zhang H."/>
            <person name="Li D."/>
            <person name="Huang Y."/>
            <person name="Wang X."/>
            <person name="Yang G."/>
            <person name="Jiang Z."/>
            <person name="Wang J."/>
            <person name="Qin N."/>
            <person name="Li L."/>
            <person name="Li J."/>
            <person name="Bolund L."/>
            <person name="Kristiansen K."/>
            <person name="Wong G.K."/>
            <person name="Olson M."/>
            <person name="Zhang X."/>
            <person name="Li S."/>
            <person name="Yang H."/>
            <person name="Wang J."/>
            <person name="Wang J."/>
        </authorList>
    </citation>
    <scope>NUCLEOTIDE SEQUENCE [LARGE SCALE GENOMIC DNA]</scope>
</reference>
<dbReference type="Pfam" id="PF05383">
    <property type="entry name" value="La"/>
    <property type="match status" value="1"/>
</dbReference>
<keyword evidence="2" id="KW-0488">Methylation</keyword>
<dbReference type="InterPro" id="IPR036390">
    <property type="entry name" value="WH_DNA-bd_sf"/>
</dbReference>
<evidence type="ECO:0000313" key="11">
    <source>
        <dbReference type="Proteomes" id="UP000008912"/>
    </source>
</evidence>
<dbReference type="GO" id="GO:0005829">
    <property type="term" value="C:cytosol"/>
    <property type="evidence" value="ECO:0007669"/>
    <property type="project" value="UniProtKB-SubCell"/>
</dbReference>
<dbReference type="InterPro" id="IPR006630">
    <property type="entry name" value="La_HTH"/>
</dbReference>
<dbReference type="GO" id="GO:0045727">
    <property type="term" value="P:positive regulation of translation"/>
    <property type="evidence" value="ECO:0007669"/>
    <property type="project" value="TreeGrafter"/>
</dbReference>
<keyword evidence="6" id="KW-0007">Acetylation</keyword>
<dbReference type="SUPFAM" id="SSF54928">
    <property type="entry name" value="RNA-binding domain, RBD"/>
    <property type="match status" value="1"/>
</dbReference>
<keyword evidence="3" id="KW-0963">Cytoplasm</keyword>
<dbReference type="Pfam" id="PF26088">
    <property type="entry name" value="RRM_LARP4"/>
    <property type="match status" value="1"/>
</dbReference>
<dbReference type="Proteomes" id="UP000008912">
    <property type="component" value="Unassembled WGS sequence"/>
</dbReference>
<dbReference type="PANTHER" id="PTHR22792">
    <property type="entry name" value="LUPUS LA PROTEIN-RELATED"/>
    <property type="match status" value="1"/>
</dbReference>
<dbReference type="Ensembl" id="ENSAMET00000025349.1">
    <property type="protein sequence ID" value="ENSAMEP00000029318.1"/>
    <property type="gene ID" value="ENSAMEG00000001275.2"/>
</dbReference>
<evidence type="ECO:0000256" key="7">
    <source>
        <dbReference type="PROSITE-ProRule" id="PRU00332"/>
    </source>
</evidence>
<feature type="compositionally biased region" description="Basic residues" evidence="8">
    <location>
        <begin position="372"/>
        <end position="381"/>
    </location>
</feature>
<dbReference type="PANTHER" id="PTHR22792:SF48">
    <property type="entry name" value="LA-RELATED PROTEIN 4"/>
    <property type="match status" value="1"/>
</dbReference>
<comment type="subcellular location">
    <subcellularLocation>
        <location evidence="1">Cytoplasm</location>
        <location evidence="1">Cytosol</location>
    </subcellularLocation>
</comment>
<dbReference type="InterPro" id="IPR058699">
    <property type="entry name" value="RRM_LARP4/4B"/>
</dbReference>
<evidence type="ECO:0000256" key="4">
    <source>
        <dbReference type="ARBA" id="ARBA00022553"/>
    </source>
</evidence>
<evidence type="ECO:0000313" key="10">
    <source>
        <dbReference type="Ensembl" id="ENSAMEP00000029318.1"/>
    </source>
</evidence>
<name>A0A7N5JRC4_AILME</name>
<protein>
    <submittedName>
        <fullName evidence="10">La ribonucleoprotein 4</fullName>
    </submittedName>
</protein>
<evidence type="ECO:0000256" key="8">
    <source>
        <dbReference type="SAM" id="MobiDB-lite"/>
    </source>
</evidence>
<feature type="region of interest" description="Disordered" evidence="8">
    <location>
        <begin position="25"/>
        <end position="59"/>
    </location>
</feature>